<keyword evidence="2 3" id="KW-0732">Signal</keyword>
<organism evidence="5 6">
    <name type="scientific">Geobacter argillaceus</name>
    <dbReference type="NCBI Taxonomy" id="345631"/>
    <lineage>
        <taxon>Bacteria</taxon>
        <taxon>Pseudomonadati</taxon>
        <taxon>Thermodesulfobacteriota</taxon>
        <taxon>Desulfuromonadia</taxon>
        <taxon>Geobacterales</taxon>
        <taxon>Geobacteraceae</taxon>
        <taxon>Geobacter</taxon>
    </lineage>
</organism>
<dbReference type="OrthoDB" id="9783240at2"/>
<dbReference type="AlphaFoldDB" id="A0A562VKQ9"/>
<dbReference type="InterPro" id="IPR028081">
    <property type="entry name" value="Leu-bd"/>
</dbReference>
<keyword evidence="6" id="KW-1185">Reference proteome</keyword>
<evidence type="ECO:0000259" key="4">
    <source>
        <dbReference type="Pfam" id="PF13458"/>
    </source>
</evidence>
<gene>
    <name evidence="5" type="ORF">JN12_02624</name>
</gene>
<dbReference type="SUPFAM" id="SSF53822">
    <property type="entry name" value="Periplasmic binding protein-like I"/>
    <property type="match status" value="1"/>
</dbReference>
<evidence type="ECO:0000313" key="5">
    <source>
        <dbReference type="EMBL" id="TWJ18402.1"/>
    </source>
</evidence>
<evidence type="ECO:0000256" key="2">
    <source>
        <dbReference type="ARBA" id="ARBA00022729"/>
    </source>
</evidence>
<dbReference type="Pfam" id="PF13458">
    <property type="entry name" value="Peripla_BP_6"/>
    <property type="match status" value="1"/>
</dbReference>
<feature type="chain" id="PRO_5021839637" evidence="3">
    <location>
        <begin position="23"/>
        <end position="386"/>
    </location>
</feature>
<evidence type="ECO:0000313" key="6">
    <source>
        <dbReference type="Proteomes" id="UP000319449"/>
    </source>
</evidence>
<dbReference type="PANTHER" id="PTHR30483:SF37">
    <property type="entry name" value="ABC TRANSPORTER SUBSTRATE-BINDING PROTEIN"/>
    <property type="match status" value="1"/>
</dbReference>
<reference evidence="5 6" key="1">
    <citation type="submission" date="2019-07" db="EMBL/GenBank/DDBJ databases">
        <title>Genomic Encyclopedia of Archaeal and Bacterial Type Strains, Phase II (KMG-II): from individual species to whole genera.</title>
        <authorList>
            <person name="Goeker M."/>
        </authorList>
    </citation>
    <scope>NUCLEOTIDE SEQUENCE [LARGE SCALE GENOMIC DNA]</scope>
    <source>
        <strain evidence="5 6">ATCC BAA-1139</strain>
    </source>
</reference>
<proteinExistence type="inferred from homology"/>
<protein>
    <submittedName>
        <fullName evidence="5">Amino acid/amide ABC transporter substrate-binding protein (HAAT family)</fullName>
    </submittedName>
</protein>
<dbReference type="PANTHER" id="PTHR30483">
    <property type="entry name" value="LEUCINE-SPECIFIC-BINDING PROTEIN"/>
    <property type="match status" value="1"/>
</dbReference>
<feature type="signal peptide" evidence="3">
    <location>
        <begin position="1"/>
        <end position="22"/>
    </location>
</feature>
<feature type="domain" description="Leucine-binding protein" evidence="4">
    <location>
        <begin position="24"/>
        <end position="361"/>
    </location>
</feature>
<sequence>MKNRLTALALSLCVATPGLAQAAKVKLGFVNSITGPEAPIGENLTNGVTLALEDLKKRGIDVELVKEDDTGKPEKSMAAFEKMATRDKVAGVVGPYSSKCANAVAKLAEKYKTPLLIPVASKEEITRQNLKWTFRLSATTNDYANILLDMATSLGKPKTIAIINENTDFGTSGARSAKAFATKRGISVVAEEAYSPGSPDYRSTLSKIKSKKPDLVFMISYVADAILLMRQSREIGITPQAFLGAGAGFSVAQFAKEKEISNYVFSSTQWTGDVNWPGAKEFNSRYKAKFGKEPTYHASTAYASMIIMAETAAKEAGNQEKMRNELKTGHWNGIMGEVTFRDYDGYTNQNKHQMLVEQVQNGVHETVYPTKYTSKKPIYPFPGWKK</sequence>
<comment type="similarity">
    <text evidence="1">Belongs to the leucine-binding protein family.</text>
</comment>
<comment type="caution">
    <text evidence="5">The sequence shown here is derived from an EMBL/GenBank/DDBJ whole genome shotgun (WGS) entry which is preliminary data.</text>
</comment>
<dbReference type="InterPro" id="IPR028082">
    <property type="entry name" value="Peripla_BP_I"/>
</dbReference>
<dbReference type="Gene3D" id="3.40.50.2300">
    <property type="match status" value="2"/>
</dbReference>
<name>A0A562VKQ9_9BACT</name>
<dbReference type="InterPro" id="IPR051010">
    <property type="entry name" value="BCAA_transport"/>
</dbReference>
<dbReference type="EMBL" id="VLLN01000016">
    <property type="protein sequence ID" value="TWJ18402.1"/>
    <property type="molecule type" value="Genomic_DNA"/>
</dbReference>
<dbReference type="CDD" id="cd19982">
    <property type="entry name" value="PBP1_ABC_ligand_binding-like"/>
    <property type="match status" value="1"/>
</dbReference>
<dbReference type="Proteomes" id="UP000319449">
    <property type="component" value="Unassembled WGS sequence"/>
</dbReference>
<accession>A0A562VKQ9</accession>
<evidence type="ECO:0000256" key="1">
    <source>
        <dbReference type="ARBA" id="ARBA00010062"/>
    </source>
</evidence>
<evidence type="ECO:0000256" key="3">
    <source>
        <dbReference type="SAM" id="SignalP"/>
    </source>
</evidence>
<dbReference type="RefSeq" id="WP_145023461.1">
    <property type="nucleotide sequence ID" value="NZ_VLLN01000016.1"/>
</dbReference>